<feature type="transmembrane region" description="Helical" evidence="6">
    <location>
        <begin position="337"/>
        <end position="361"/>
    </location>
</feature>
<comment type="subcellular location">
    <subcellularLocation>
        <location evidence="1">Cell membrane</location>
        <topology evidence="1">Multi-pass membrane protein</topology>
    </subcellularLocation>
</comment>
<protein>
    <submittedName>
        <fullName evidence="8">DHA1 family L-arabinose/isopropyl-beta-D-thiogalactopyranoside export protein-like MFS transporter/DHA1 family inner membrane transport protein</fullName>
    </submittedName>
</protein>
<keyword evidence="9" id="KW-1185">Reference proteome</keyword>
<keyword evidence="3 6" id="KW-0812">Transmembrane</keyword>
<evidence type="ECO:0000256" key="4">
    <source>
        <dbReference type="ARBA" id="ARBA00022989"/>
    </source>
</evidence>
<gene>
    <name evidence="8" type="ORF">EDD34_0105</name>
</gene>
<organism evidence="8 9">
    <name type="scientific">Myceligenerans xiligouense</name>
    <dbReference type="NCBI Taxonomy" id="253184"/>
    <lineage>
        <taxon>Bacteria</taxon>
        <taxon>Bacillati</taxon>
        <taxon>Actinomycetota</taxon>
        <taxon>Actinomycetes</taxon>
        <taxon>Micrococcales</taxon>
        <taxon>Promicromonosporaceae</taxon>
        <taxon>Myceligenerans</taxon>
    </lineage>
</organism>
<feature type="transmembrane region" description="Helical" evidence="6">
    <location>
        <begin position="205"/>
        <end position="227"/>
    </location>
</feature>
<comment type="caution">
    <text evidence="8">The sequence shown here is derived from an EMBL/GenBank/DDBJ whole genome shotgun (WGS) entry which is preliminary data.</text>
</comment>
<evidence type="ECO:0000313" key="8">
    <source>
        <dbReference type="EMBL" id="RPF19554.1"/>
    </source>
</evidence>
<dbReference type="EMBL" id="RKQZ01000001">
    <property type="protein sequence ID" value="RPF19554.1"/>
    <property type="molecule type" value="Genomic_DNA"/>
</dbReference>
<evidence type="ECO:0000256" key="3">
    <source>
        <dbReference type="ARBA" id="ARBA00022692"/>
    </source>
</evidence>
<reference evidence="8 9" key="1">
    <citation type="submission" date="2018-11" db="EMBL/GenBank/DDBJ databases">
        <title>Sequencing the genomes of 1000 actinobacteria strains.</title>
        <authorList>
            <person name="Klenk H.-P."/>
        </authorList>
    </citation>
    <scope>NUCLEOTIDE SEQUENCE [LARGE SCALE GENOMIC DNA]</scope>
    <source>
        <strain evidence="8 9">DSM 15700</strain>
    </source>
</reference>
<keyword evidence="5 6" id="KW-0472">Membrane</keyword>
<sequence>MSVGTVPTSAWAPEKTVAVVCQNFESMRSNLAPQAGPASSPEQGALQRRAVVALIALATSAFMFVTAENLPGGLLTIMARDLERTTSQIGLLVTAYAAVVVVATVPLAHLTRRFGRRAVLAGTTAVCAVGLTWSTFAVGYTDLLASRVVTALGQALFWAIVMPAAASMFPRDVRGKMIARLAIGNSLGPMLGVPFGTWLGQLTTWRTPFLVMAVISAVACAAILLTMPDASQARDDTSRGTHPDRRRFVVLLAVTLLLVTGAFAWITFITQFLLEVAGFEARWLSLLLLASGAAGLGGTLLAGLVLDRWPWWTLAGGAAGVAIFLLVLQFFGGAPGAAIVGMLLFGTTFSLVPPVAAHLAMQVAPGATEMATALSSAVFNIGIASGAALGAYVVASWGPQFVPLAGAAFVLAALALTLWDMRYVRRAARG</sequence>
<dbReference type="SUPFAM" id="SSF103473">
    <property type="entry name" value="MFS general substrate transporter"/>
    <property type="match status" value="1"/>
</dbReference>
<proteinExistence type="predicted"/>
<feature type="transmembrane region" description="Helical" evidence="6">
    <location>
        <begin position="248"/>
        <end position="274"/>
    </location>
</feature>
<feature type="transmembrane region" description="Helical" evidence="6">
    <location>
        <begin position="87"/>
        <end position="107"/>
    </location>
</feature>
<dbReference type="GO" id="GO:0022857">
    <property type="term" value="F:transmembrane transporter activity"/>
    <property type="evidence" value="ECO:0007669"/>
    <property type="project" value="InterPro"/>
</dbReference>
<dbReference type="Proteomes" id="UP000280501">
    <property type="component" value="Unassembled WGS sequence"/>
</dbReference>
<feature type="domain" description="Major facilitator superfamily (MFS) profile" evidence="7">
    <location>
        <begin position="53"/>
        <end position="425"/>
    </location>
</feature>
<feature type="transmembrane region" description="Helical" evidence="6">
    <location>
        <begin position="401"/>
        <end position="419"/>
    </location>
</feature>
<keyword evidence="2" id="KW-1003">Cell membrane</keyword>
<dbReference type="AlphaFoldDB" id="A0A3N4YJT2"/>
<feature type="transmembrane region" description="Helical" evidence="6">
    <location>
        <begin position="144"/>
        <end position="166"/>
    </location>
</feature>
<feature type="transmembrane region" description="Helical" evidence="6">
    <location>
        <begin position="50"/>
        <end position="67"/>
    </location>
</feature>
<feature type="transmembrane region" description="Helical" evidence="6">
    <location>
        <begin position="373"/>
        <end position="395"/>
    </location>
</feature>
<dbReference type="GO" id="GO:0005886">
    <property type="term" value="C:plasma membrane"/>
    <property type="evidence" value="ECO:0007669"/>
    <property type="project" value="UniProtKB-SubCell"/>
</dbReference>
<evidence type="ECO:0000256" key="2">
    <source>
        <dbReference type="ARBA" id="ARBA00022475"/>
    </source>
</evidence>
<dbReference type="InterPro" id="IPR050189">
    <property type="entry name" value="MFS_Efflux_Transporters"/>
</dbReference>
<dbReference type="InterPro" id="IPR036259">
    <property type="entry name" value="MFS_trans_sf"/>
</dbReference>
<feature type="transmembrane region" description="Helical" evidence="6">
    <location>
        <begin position="119"/>
        <end position="138"/>
    </location>
</feature>
<dbReference type="Gene3D" id="1.20.1250.20">
    <property type="entry name" value="MFS general substrate transporter like domains"/>
    <property type="match status" value="1"/>
</dbReference>
<name>A0A3N4YJT2_9MICO</name>
<feature type="transmembrane region" description="Helical" evidence="6">
    <location>
        <begin position="178"/>
        <end position="199"/>
    </location>
</feature>
<evidence type="ECO:0000256" key="1">
    <source>
        <dbReference type="ARBA" id="ARBA00004651"/>
    </source>
</evidence>
<feature type="transmembrane region" description="Helical" evidence="6">
    <location>
        <begin position="311"/>
        <end position="331"/>
    </location>
</feature>
<dbReference type="CDD" id="cd17324">
    <property type="entry name" value="MFS_NepI_like"/>
    <property type="match status" value="1"/>
</dbReference>
<dbReference type="InterPro" id="IPR020846">
    <property type="entry name" value="MFS_dom"/>
</dbReference>
<evidence type="ECO:0000256" key="5">
    <source>
        <dbReference type="ARBA" id="ARBA00023136"/>
    </source>
</evidence>
<dbReference type="InterPro" id="IPR011701">
    <property type="entry name" value="MFS"/>
</dbReference>
<evidence type="ECO:0000256" key="6">
    <source>
        <dbReference type="SAM" id="Phobius"/>
    </source>
</evidence>
<evidence type="ECO:0000259" key="7">
    <source>
        <dbReference type="PROSITE" id="PS50850"/>
    </source>
</evidence>
<evidence type="ECO:0000313" key="9">
    <source>
        <dbReference type="Proteomes" id="UP000280501"/>
    </source>
</evidence>
<dbReference type="Pfam" id="PF07690">
    <property type="entry name" value="MFS_1"/>
    <property type="match status" value="1"/>
</dbReference>
<dbReference type="PANTHER" id="PTHR43124:SF3">
    <property type="entry name" value="CHLORAMPHENICOL EFFLUX PUMP RV0191"/>
    <property type="match status" value="1"/>
</dbReference>
<keyword evidence="4 6" id="KW-1133">Transmembrane helix</keyword>
<dbReference type="PROSITE" id="PS50850">
    <property type="entry name" value="MFS"/>
    <property type="match status" value="1"/>
</dbReference>
<dbReference type="PANTHER" id="PTHR43124">
    <property type="entry name" value="PURINE EFFLUX PUMP PBUE"/>
    <property type="match status" value="1"/>
</dbReference>
<feature type="transmembrane region" description="Helical" evidence="6">
    <location>
        <begin position="286"/>
        <end position="306"/>
    </location>
</feature>
<accession>A0A3N4YJT2</accession>